<protein>
    <submittedName>
        <fullName evidence="1">Uncharacterized protein</fullName>
    </submittedName>
</protein>
<dbReference type="AlphaFoldDB" id="A0A4C1WDC8"/>
<sequence length="117" mass="13056">MPLLIPTRSAVAFNAGYKVHSRLRSRLHCITIRRRCAVHCAGNDGGARRLTGLSLSPHYQMSFFMVLSRRKAWDLNGVPKKVVKCSAWFVFVPSARGARALGPQNAYRSTSAMHTTR</sequence>
<evidence type="ECO:0000313" key="1">
    <source>
        <dbReference type="EMBL" id="GBP49053.1"/>
    </source>
</evidence>
<evidence type="ECO:0000313" key="2">
    <source>
        <dbReference type="Proteomes" id="UP000299102"/>
    </source>
</evidence>
<dbReference type="Proteomes" id="UP000299102">
    <property type="component" value="Unassembled WGS sequence"/>
</dbReference>
<name>A0A4C1WDC8_EUMVA</name>
<gene>
    <name evidence="1" type="ORF">EVAR_81613_1</name>
</gene>
<proteinExistence type="predicted"/>
<comment type="caution">
    <text evidence="1">The sequence shown here is derived from an EMBL/GenBank/DDBJ whole genome shotgun (WGS) entry which is preliminary data.</text>
</comment>
<organism evidence="1 2">
    <name type="scientific">Eumeta variegata</name>
    <name type="common">Bagworm moth</name>
    <name type="synonym">Eumeta japonica</name>
    <dbReference type="NCBI Taxonomy" id="151549"/>
    <lineage>
        <taxon>Eukaryota</taxon>
        <taxon>Metazoa</taxon>
        <taxon>Ecdysozoa</taxon>
        <taxon>Arthropoda</taxon>
        <taxon>Hexapoda</taxon>
        <taxon>Insecta</taxon>
        <taxon>Pterygota</taxon>
        <taxon>Neoptera</taxon>
        <taxon>Endopterygota</taxon>
        <taxon>Lepidoptera</taxon>
        <taxon>Glossata</taxon>
        <taxon>Ditrysia</taxon>
        <taxon>Tineoidea</taxon>
        <taxon>Psychidae</taxon>
        <taxon>Oiketicinae</taxon>
        <taxon>Eumeta</taxon>
    </lineage>
</organism>
<accession>A0A4C1WDC8</accession>
<keyword evidence="2" id="KW-1185">Reference proteome</keyword>
<dbReference type="EMBL" id="BGZK01000536">
    <property type="protein sequence ID" value="GBP49053.1"/>
    <property type="molecule type" value="Genomic_DNA"/>
</dbReference>
<reference evidence="1 2" key="1">
    <citation type="journal article" date="2019" name="Commun. Biol.">
        <title>The bagworm genome reveals a unique fibroin gene that provides high tensile strength.</title>
        <authorList>
            <person name="Kono N."/>
            <person name="Nakamura H."/>
            <person name="Ohtoshi R."/>
            <person name="Tomita M."/>
            <person name="Numata K."/>
            <person name="Arakawa K."/>
        </authorList>
    </citation>
    <scope>NUCLEOTIDE SEQUENCE [LARGE SCALE GENOMIC DNA]</scope>
</reference>